<dbReference type="GO" id="GO:0005096">
    <property type="term" value="F:GTPase activator activity"/>
    <property type="evidence" value="ECO:0007669"/>
    <property type="project" value="InterPro"/>
</dbReference>
<evidence type="ECO:0000313" key="7">
    <source>
        <dbReference type="Proteomes" id="UP001085076"/>
    </source>
</evidence>
<dbReference type="InterPro" id="IPR038508">
    <property type="entry name" value="ArfGAP_dom_sf"/>
</dbReference>
<evidence type="ECO:0000313" key="6">
    <source>
        <dbReference type="EMBL" id="KAJ0975351.1"/>
    </source>
</evidence>
<dbReference type="SUPFAM" id="SSF57863">
    <property type="entry name" value="ArfGap/RecO-like zinc finger"/>
    <property type="match status" value="1"/>
</dbReference>
<keyword evidence="3 5" id="KW-1133">Transmembrane helix</keyword>
<dbReference type="OrthoDB" id="6036at2759"/>
<dbReference type="Proteomes" id="UP001085076">
    <property type="component" value="Miscellaneous, Linkage group lg04"/>
</dbReference>
<dbReference type="Pfam" id="PF00083">
    <property type="entry name" value="Sugar_tr"/>
    <property type="match status" value="1"/>
</dbReference>
<reference evidence="6" key="1">
    <citation type="submission" date="2021-03" db="EMBL/GenBank/DDBJ databases">
        <authorList>
            <person name="Li Z."/>
            <person name="Yang C."/>
        </authorList>
    </citation>
    <scope>NUCLEOTIDE SEQUENCE</scope>
    <source>
        <strain evidence="6">Dzin_1.0</strain>
        <tissue evidence="6">Leaf</tissue>
    </source>
</reference>
<dbReference type="SUPFAM" id="SSF103473">
    <property type="entry name" value="MFS general substrate transporter"/>
    <property type="match status" value="1"/>
</dbReference>
<protein>
    <submittedName>
        <fullName evidence="6">Uncharacterized protein</fullName>
    </submittedName>
</protein>
<gene>
    <name evidence="6" type="ORF">J5N97_017316</name>
</gene>
<keyword evidence="7" id="KW-1185">Reference proteome</keyword>
<keyword evidence="4 5" id="KW-0472">Membrane</keyword>
<dbReference type="Gene3D" id="1.20.1250.20">
    <property type="entry name" value="MFS general substrate transporter like domains"/>
    <property type="match status" value="1"/>
</dbReference>
<evidence type="ECO:0000256" key="4">
    <source>
        <dbReference type="ARBA" id="ARBA00023136"/>
    </source>
</evidence>
<accession>A0A9D5CKY9</accession>
<organism evidence="6 7">
    <name type="scientific">Dioscorea zingiberensis</name>
    <dbReference type="NCBI Taxonomy" id="325984"/>
    <lineage>
        <taxon>Eukaryota</taxon>
        <taxon>Viridiplantae</taxon>
        <taxon>Streptophyta</taxon>
        <taxon>Embryophyta</taxon>
        <taxon>Tracheophyta</taxon>
        <taxon>Spermatophyta</taxon>
        <taxon>Magnoliopsida</taxon>
        <taxon>Liliopsida</taxon>
        <taxon>Dioscoreales</taxon>
        <taxon>Dioscoreaceae</taxon>
        <taxon>Dioscorea</taxon>
    </lineage>
</organism>
<dbReference type="PANTHER" id="PTHR46085">
    <property type="entry name" value="ARFGAP/RECO-RELATED"/>
    <property type="match status" value="1"/>
</dbReference>
<sequence length="200" mass="22525">MSTGSIVAFYSSSQSRMRRGFSILVVGYSAPTQSDIRDDLVLSLSEVPITIIGVILMDKSGRRPLLIVSATGTFIGCFLAAVSFYLKGCLLDFWRISIAVNLESSNWISGFLDPIQFTGLLKIVRLLEKADWGRSREFTHRVKSISMAKFTSQEVHALQGGGNERAREIYFKEWDPQRHSFPDSRECYLHSSLHFSYVSV</sequence>
<dbReference type="InterPro" id="IPR044820">
    <property type="entry name" value="AGD14-like"/>
</dbReference>
<evidence type="ECO:0000256" key="5">
    <source>
        <dbReference type="SAM" id="Phobius"/>
    </source>
</evidence>
<evidence type="ECO:0000256" key="2">
    <source>
        <dbReference type="ARBA" id="ARBA00022692"/>
    </source>
</evidence>
<dbReference type="Gene3D" id="1.10.220.150">
    <property type="entry name" value="Arf GTPase activating protein"/>
    <property type="match status" value="1"/>
</dbReference>
<dbReference type="InterPro" id="IPR005828">
    <property type="entry name" value="MFS_sugar_transport-like"/>
</dbReference>
<comment type="caution">
    <text evidence="6">The sequence shown here is derived from an EMBL/GenBank/DDBJ whole genome shotgun (WGS) entry which is preliminary data.</text>
</comment>
<keyword evidence="2 5" id="KW-0812">Transmembrane</keyword>
<name>A0A9D5CKY9_9LILI</name>
<comment type="subcellular location">
    <subcellularLocation>
        <location evidence="1">Membrane</location>
    </subcellularLocation>
</comment>
<evidence type="ECO:0000256" key="1">
    <source>
        <dbReference type="ARBA" id="ARBA00004370"/>
    </source>
</evidence>
<dbReference type="PANTHER" id="PTHR46085:SF3">
    <property type="entry name" value="ARF GTPASE ACTIVATING PROTEIN"/>
    <property type="match status" value="1"/>
</dbReference>
<evidence type="ECO:0000256" key="3">
    <source>
        <dbReference type="ARBA" id="ARBA00022989"/>
    </source>
</evidence>
<dbReference type="AlphaFoldDB" id="A0A9D5CKY9"/>
<dbReference type="InterPro" id="IPR036259">
    <property type="entry name" value="MFS_trans_sf"/>
</dbReference>
<reference evidence="6" key="2">
    <citation type="journal article" date="2022" name="Hortic Res">
        <title>The genome of Dioscorea zingiberensis sheds light on the biosynthesis, origin and evolution of the medicinally important diosgenin saponins.</title>
        <authorList>
            <person name="Li Y."/>
            <person name="Tan C."/>
            <person name="Li Z."/>
            <person name="Guo J."/>
            <person name="Li S."/>
            <person name="Chen X."/>
            <person name="Wang C."/>
            <person name="Dai X."/>
            <person name="Yang H."/>
            <person name="Song W."/>
            <person name="Hou L."/>
            <person name="Xu J."/>
            <person name="Tong Z."/>
            <person name="Xu A."/>
            <person name="Yuan X."/>
            <person name="Wang W."/>
            <person name="Yang Q."/>
            <person name="Chen L."/>
            <person name="Sun Z."/>
            <person name="Wang K."/>
            <person name="Pan B."/>
            <person name="Chen J."/>
            <person name="Bao Y."/>
            <person name="Liu F."/>
            <person name="Qi X."/>
            <person name="Gang D.R."/>
            <person name="Wen J."/>
            <person name="Li J."/>
        </authorList>
    </citation>
    <scope>NUCLEOTIDE SEQUENCE</scope>
    <source>
        <strain evidence="6">Dzin_1.0</strain>
    </source>
</reference>
<dbReference type="GO" id="GO:0022857">
    <property type="term" value="F:transmembrane transporter activity"/>
    <property type="evidence" value="ECO:0007669"/>
    <property type="project" value="InterPro"/>
</dbReference>
<dbReference type="EMBL" id="JAGGNH010000004">
    <property type="protein sequence ID" value="KAJ0975351.1"/>
    <property type="molecule type" value="Genomic_DNA"/>
</dbReference>
<dbReference type="GO" id="GO:0016020">
    <property type="term" value="C:membrane"/>
    <property type="evidence" value="ECO:0007669"/>
    <property type="project" value="UniProtKB-SubCell"/>
</dbReference>
<feature type="transmembrane region" description="Helical" evidence="5">
    <location>
        <begin position="64"/>
        <end position="86"/>
    </location>
</feature>
<dbReference type="InterPro" id="IPR037278">
    <property type="entry name" value="ARFGAP/RecO"/>
</dbReference>
<proteinExistence type="predicted"/>